<gene>
    <name evidence="2" type="ORF">BOO71_0015121</name>
</gene>
<evidence type="ECO:0000256" key="1">
    <source>
        <dbReference type="SAM" id="MobiDB-lite"/>
    </source>
</evidence>
<organism evidence="2 3">
    <name type="scientific">Deinococcus marmoris</name>
    <dbReference type="NCBI Taxonomy" id="249408"/>
    <lineage>
        <taxon>Bacteria</taxon>
        <taxon>Thermotogati</taxon>
        <taxon>Deinococcota</taxon>
        <taxon>Deinococci</taxon>
        <taxon>Deinococcales</taxon>
        <taxon>Deinococcaceae</taxon>
        <taxon>Deinococcus</taxon>
    </lineage>
</organism>
<reference evidence="2 3" key="1">
    <citation type="submission" date="2017-01" db="EMBL/GenBank/DDBJ databases">
        <title>Genome Analysis of Deinococcus marmoris KOPRI26562.</title>
        <authorList>
            <person name="Kim J.H."/>
            <person name="Oh H.-M."/>
        </authorList>
    </citation>
    <scope>NUCLEOTIDE SEQUENCE [LARGE SCALE GENOMIC DNA]</scope>
    <source>
        <strain evidence="2 3">KOPRI26562</strain>
    </source>
</reference>
<dbReference type="STRING" id="249408.BOO71_0015121"/>
<dbReference type="AlphaFoldDB" id="A0A1U7NR13"/>
<dbReference type="Proteomes" id="UP000186607">
    <property type="component" value="Unassembled WGS sequence"/>
</dbReference>
<proteinExistence type="predicted"/>
<dbReference type="EMBL" id="MSTI01000184">
    <property type="protein sequence ID" value="OLV15355.1"/>
    <property type="molecule type" value="Genomic_DNA"/>
</dbReference>
<sequence length="78" mass="8734">MPPIQFPKPEPHIRSRLTGQAGATEHRDQFVYRDEFVSRCPLQSWYPPYDLGSCGFVPVFAAAAEETQALASDLSDHV</sequence>
<evidence type="ECO:0000313" key="3">
    <source>
        <dbReference type="Proteomes" id="UP000186607"/>
    </source>
</evidence>
<feature type="region of interest" description="Disordered" evidence="1">
    <location>
        <begin position="1"/>
        <end position="24"/>
    </location>
</feature>
<protein>
    <submittedName>
        <fullName evidence="2">Uncharacterized protein</fullName>
    </submittedName>
</protein>
<evidence type="ECO:0000313" key="2">
    <source>
        <dbReference type="EMBL" id="OLV15355.1"/>
    </source>
</evidence>
<name>A0A1U7NR13_9DEIO</name>
<accession>A0A1U7NR13</accession>
<comment type="caution">
    <text evidence="2">The sequence shown here is derived from an EMBL/GenBank/DDBJ whole genome shotgun (WGS) entry which is preliminary data.</text>
</comment>
<keyword evidence="3" id="KW-1185">Reference proteome</keyword>